<dbReference type="InterPro" id="IPR029058">
    <property type="entry name" value="AB_hydrolase_fold"/>
</dbReference>
<accession>A0A8S1ALP2</accession>
<proteinExistence type="predicted"/>
<name>A0A8S1ALP2_ARCPL</name>
<evidence type="ECO:0000313" key="1">
    <source>
        <dbReference type="EMBL" id="CAB3247445.1"/>
    </source>
</evidence>
<gene>
    <name evidence="1" type="ORF">APLA_LOCUS11914</name>
</gene>
<dbReference type="OrthoDB" id="191686at2759"/>
<dbReference type="EMBL" id="CADEBD010000337">
    <property type="protein sequence ID" value="CAB3247445.1"/>
    <property type="molecule type" value="Genomic_DNA"/>
</dbReference>
<reference evidence="1 2" key="1">
    <citation type="submission" date="2020-04" db="EMBL/GenBank/DDBJ databases">
        <authorList>
            <person name="Wallbank WR R."/>
            <person name="Pardo Diaz C."/>
            <person name="Kozak K."/>
            <person name="Martin S."/>
            <person name="Jiggins C."/>
            <person name="Moest M."/>
            <person name="Warren A I."/>
            <person name="Byers J.R.P. K."/>
            <person name="Montejo-Kovacevich G."/>
            <person name="Yen C E."/>
        </authorList>
    </citation>
    <scope>NUCLEOTIDE SEQUENCE [LARGE SCALE GENOMIC DNA]</scope>
</reference>
<evidence type="ECO:0000313" key="2">
    <source>
        <dbReference type="Proteomes" id="UP000494256"/>
    </source>
</evidence>
<organism evidence="1 2">
    <name type="scientific">Arctia plantaginis</name>
    <name type="common">Wood tiger moth</name>
    <name type="synonym">Phalaena plantaginis</name>
    <dbReference type="NCBI Taxonomy" id="874455"/>
    <lineage>
        <taxon>Eukaryota</taxon>
        <taxon>Metazoa</taxon>
        <taxon>Ecdysozoa</taxon>
        <taxon>Arthropoda</taxon>
        <taxon>Hexapoda</taxon>
        <taxon>Insecta</taxon>
        <taxon>Pterygota</taxon>
        <taxon>Neoptera</taxon>
        <taxon>Endopterygota</taxon>
        <taxon>Lepidoptera</taxon>
        <taxon>Glossata</taxon>
        <taxon>Ditrysia</taxon>
        <taxon>Noctuoidea</taxon>
        <taxon>Erebidae</taxon>
        <taxon>Arctiinae</taxon>
        <taxon>Arctia</taxon>
    </lineage>
</organism>
<comment type="caution">
    <text evidence="1">The sequence shown here is derived from an EMBL/GenBank/DDBJ whole genome shotgun (WGS) entry which is preliminary data.</text>
</comment>
<sequence length="123" mass="13469">MKSVIEVSNNFQIKNSITNFKELALDDVANFLNTVHGLEDLFDDGILRNLIAEFGDKRCYCSVNWKSQGAGGFGLLNDVVNDFFSALKALKNGGLNLENLYLMGYSEGALVAELVAQALNESD</sequence>
<dbReference type="AlphaFoldDB" id="A0A8S1ALP2"/>
<protein>
    <submittedName>
        <fullName evidence="1">Uncharacterized protein</fullName>
    </submittedName>
</protein>
<dbReference type="SUPFAM" id="SSF53474">
    <property type="entry name" value="alpha/beta-Hydrolases"/>
    <property type="match status" value="1"/>
</dbReference>
<dbReference type="Proteomes" id="UP000494256">
    <property type="component" value="Unassembled WGS sequence"/>
</dbReference>